<dbReference type="AlphaFoldDB" id="A0A1M5TFH1"/>
<protein>
    <submittedName>
        <fullName evidence="1">Uncharacterized protein</fullName>
    </submittedName>
</protein>
<organism evidence="1 2">
    <name type="scientific">Jatrophihabitans endophyticus</name>
    <dbReference type="NCBI Taxonomy" id="1206085"/>
    <lineage>
        <taxon>Bacteria</taxon>
        <taxon>Bacillati</taxon>
        <taxon>Actinomycetota</taxon>
        <taxon>Actinomycetes</taxon>
        <taxon>Jatrophihabitantales</taxon>
        <taxon>Jatrophihabitantaceae</taxon>
        <taxon>Jatrophihabitans</taxon>
    </lineage>
</organism>
<keyword evidence="2" id="KW-1185">Reference proteome</keyword>
<evidence type="ECO:0000313" key="1">
    <source>
        <dbReference type="EMBL" id="SHH49390.1"/>
    </source>
</evidence>
<gene>
    <name evidence="1" type="ORF">SAMN05443575_3998</name>
</gene>
<dbReference type="Proteomes" id="UP000186132">
    <property type="component" value="Unassembled WGS sequence"/>
</dbReference>
<name>A0A1M5TFH1_9ACTN</name>
<proteinExistence type="predicted"/>
<dbReference type="STRING" id="1206085.SAMN05443575_3998"/>
<evidence type="ECO:0000313" key="2">
    <source>
        <dbReference type="Proteomes" id="UP000186132"/>
    </source>
</evidence>
<accession>A0A1M5TFH1</accession>
<reference evidence="1 2" key="1">
    <citation type="submission" date="2016-11" db="EMBL/GenBank/DDBJ databases">
        <authorList>
            <person name="Jaros S."/>
            <person name="Januszkiewicz K."/>
            <person name="Wedrychowicz H."/>
        </authorList>
    </citation>
    <scope>NUCLEOTIDE SEQUENCE [LARGE SCALE GENOMIC DNA]</scope>
    <source>
        <strain evidence="1 2">DSM 45627</strain>
    </source>
</reference>
<dbReference type="EMBL" id="FQVU01000006">
    <property type="protein sequence ID" value="SHH49390.1"/>
    <property type="molecule type" value="Genomic_DNA"/>
</dbReference>
<sequence length="43" mass="4563">MAGVGDRIRCAFARFVEPLSGEYCVVPSVEALARFGGCADRGE</sequence>